<proteinExistence type="predicted"/>
<keyword evidence="3" id="KW-1185">Reference proteome</keyword>
<feature type="compositionally biased region" description="Polar residues" evidence="1">
    <location>
        <begin position="47"/>
        <end position="61"/>
    </location>
</feature>
<feature type="compositionally biased region" description="Basic and acidic residues" evidence="1">
    <location>
        <begin position="24"/>
        <end position="35"/>
    </location>
</feature>
<evidence type="ECO:0000313" key="2">
    <source>
        <dbReference type="EMBL" id="CDO77682.1"/>
    </source>
</evidence>
<dbReference type="EMBL" id="CCBP010000462">
    <property type="protein sequence ID" value="CDO77682.1"/>
    <property type="molecule type" value="Genomic_DNA"/>
</dbReference>
<accession>A0A060ST11</accession>
<organism evidence="2 3">
    <name type="scientific">Pycnoporus cinnabarinus</name>
    <name type="common">Cinnabar-red polypore</name>
    <name type="synonym">Trametes cinnabarina</name>
    <dbReference type="NCBI Taxonomy" id="5643"/>
    <lineage>
        <taxon>Eukaryota</taxon>
        <taxon>Fungi</taxon>
        <taxon>Dikarya</taxon>
        <taxon>Basidiomycota</taxon>
        <taxon>Agaricomycotina</taxon>
        <taxon>Agaricomycetes</taxon>
        <taxon>Polyporales</taxon>
        <taxon>Polyporaceae</taxon>
        <taxon>Trametes</taxon>
    </lineage>
</organism>
<dbReference type="AlphaFoldDB" id="A0A060ST11"/>
<reference evidence="2" key="1">
    <citation type="submission" date="2014-01" db="EMBL/GenBank/DDBJ databases">
        <title>The genome of the white-rot fungus Pycnoporus cinnabarinus: a basidiomycete model with a versatile arsenal for lignocellulosic biomass breakdown.</title>
        <authorList>
            <person name="Levasseur A."/>
            <person name="Lomascolo A."/>
            <person name="Ruiz-Duenas F.J."/>
            <person name="Uzan E."/>
            <person name="Piumi F."/>
            <person name="Kues U."/>
            <person name="Ram A.F.J."/>
            <person name="Murat C."/>
            <person name="Haon M."/>
            <person name="Benoit I."/>
            <person name="Arfi Y."/>
            <person name="Chevret D."/>
            <person name="Drula E."/>
            <person name="Kwon M.J."/>
            <person name="Gouret P."/>
            <person name="Lesage-Meessen L."/>
            <person name="Lombard V."/>
            <person name="Mariette J."/>
            <person name="Noirot C."/>
            <person name="Park J."/>
            <person name="Patyshakuliyeva A."/>
            <person name="Wieneger R.A.B."/>
            <person name="Wosten H.A.B."/>
            <person name="Martin F."/>
            <person name="Coutinho P.M."/>
            <person name="de Vries R."/>
            <person name="Martinez A.T."/>
            <person name="Klopp C."/>
            <person name="Pontarotti P."/>
            <person name="Henrissat B."/>
            <person name="Record E."/>
        </authorList>
    </citation>
    <scope>NUCLEOTIDE SEQUENCE [LARGE SCALE GENOMIC DNA]</scope>
    <source>
        <strain evidence="2">BRFM137</strain>
    </source>
</reference>
<name>A0A060ST11_PYCCI</name>
<comment type="caution">
    <text evidence="2">The sequence shown here is derived from an EMBL/GenBank/DDBJ whole genome shotgun (WGS) entry which is preliminary data.</text>
</comment>
<protein>
    <submittedName>
        <fullName evidence="2">Uncharacterized protein</fullName>
    </submittedName>
</protein>
<sequence>MGERRISHVPADALASSVRLTPASRDHVGRPHDLGDAAEGGDEGMSSRPSSPLSEPNSPALTTPPLGFCSTLHIADGQQDVGSDTCGWTSTWRGLPLEQQLETNHRLHISGSPHLTESQSSNSIPTRPLLVQGSLGFEFSLDSEGADVADLAIRASPVLGTMFKEEGFASIPSVISIASTFLAAPELDATPIREFWRKGPAIVRPDCYFAGATSFEPEGHLTEWETSCLHGGSLVGAFTWCSNSSLGDEENDGDGEEFSECIMELQHVNAVRQAAVRGGAIKSIRPSSAELVSRFKGADLVMFSPPFSSDNSAGTNFASGSSLCSSLAFSCSEADEKGSPDDFLCVDGSELPGSI</sequence>
<evidence type="ECO:0000313" key="3">
    <source>
        <dbReference type="Proteomes" id="UP000029665"/>
    </source>
</evidence>
<dbReference type="HOGENOM" id="CLU_781068_0_0_1"/>
<dbReference type="Proteomes" id="UP000029665">
    <property type="component" value="Unassembled WGS sequence"/>
</dbReference>
<feature type="region of interest" description="Disordered" evidence="1">
    <location>
        <begin position="1"/>
        <end position="65"/>
    </location>
</feature>
<dbReference type="OrthoDB" id="2758764at2759"/>
<gene>
    <name evidence="2" type="ORF">BN946_scf184969.g33</name>
</gene>
<evidence type="ECO:0000256" key="1">
    <source>
        <dbReference type="SAM" id="MobiDB-lite"/>
    </source>
</evidence>